<keyword evidence="10 13" id="KW-0472">Membrane</keyword>
<comment type="subcellular location">
    <subcellularLocation>
        <location evidence="1">Membrane</location>
        <topology evidence="1">Single-pass membrane protein</topology>
    </subcellularLocation>
</comment>
<keyword evidence="4 13" id="KW-0812">Transmembrane</keyword>
<reference evidence="14 16" key="1">
    <citation type="submission" date="2019-12" db="EMBL/GenBank/DDBJ databases">
        <authorList>
            <person name="Alioto T."/>
            <person name="Alioto T."/>
            <person name="Gomez Garrido J."/>
        </authorList>
    </citation>
    <scope>NUCLEOTIDE SEQUENCE [LARGE SCALE GENOMIC DNA]</scope>
</reference>
<evidence type="ECO:0000256" key="13">
    <source>
        <dbReference type="SAM" id="Phobius"/>
    </source>
</evidence>
<dbReference type="PANTHER" id="PTHR24282">
    <property type="entry name" value="CYTOCHROME P450 FAMILY MEMBER"/>
    <property type="match status" value="1"/>
</dbReference>
<dbReference type="PROSITE" id="PS00086">
    <property type="entry name" value="CYTOCHROME_P450"/>
    <property type="match status" value="1"/>
</dbReference>
<dbReference type="InterPro" id="IPR036396">
    <property type="entry name" value="Cyt_P450_sf"/>
</dbReference>
<dbReference type="AlphaFoldDB" id="A0A7S6ZR32"/>
<dbReference type="Pfam" id="PF00067">
    <property type="entry name" value="p450"/>
    <property type="match status" value="1"/>
</dbReference>
<keyword evidence="5 11" id="KW-0479">Metal-binding</keyword>
<dbReference type="SMR" id="A0A7S6ZR32"/>
<evidence type="ECO:0000256" key="9">
    <source>
        <dbReference type="ARBA" id="ARBA00023033"/>
    </source>
</evidence>
<sequence>METLKIAISLLTITIFTVAWKILNWLWLNPRKKERFLRKQGFKGNPYTFRRLLFGDEKESEKVYEEAFAKPINMHDPIVPRVVPFIHKTLENYGNKSFMWAGQRPKVLIMEPELMKTVMVKHSNFVKNFKVTNNIVQDLITGIIRYESADWAKRRGILNPAFQMEKLKQKIPVYQNCCNDVVNEWKELASKDVTVDVLPHFENLIARIVSESLFATDFSKDIKLYELIKENAAMSRQASLIADLPVSKYLPTERNRKAKKLSGEIRQIICTLISEREKAIKEGEVSEDNLFNMILGSELAHGYGDEEIFGLMKGFFFNAHDTIAVLLVWCLILLGKYQDWQEQARQEAFKVFENRKADYEGLSQLKVLPMILNEVLRLYPPVVELSRLVEEEMQLGEYTIPADTQVMLPIIVIHRDPQYWGEDANEFNPHRFSEGVVKATKGRPIYFPFGWGPRVCIGQNFAFLSAKLVLVDILRTFSFEISPTYIHAPHVIFTLQPQFGAPIILRNLN</sequence>
<evidence type="ECO:0000313" key="16">
    <source>
        <dbReference type="Proteomes" id="UP000594638"/>
    </source>
</evidence>
<keyword evidence="8 11" id="KW-0408">Iron</keyword>
<keyword evidence="16" id="KW-1185">Reference proteome</keyword>
<evidence type="ECO:0000256" key="7">
    <source>
        <dbReference type="ARBA" id="ARBA00023002"/>
    </source>
</evidence>
<dbReference type="GO" id="GO:0020037">
    <property type="term" value="F:heme binding"/>
    <property type="evidence" value="ECO:0007669"/>
    <property type="project" value="InterPro"/>
</dbReference>
<evidence type="ECO:0000313" key="15">
    <source>
        <dbReference type="EMBL" id="QOW17550.1"/>
    </source>
</evidence>
<keyword evidence="9 12" id="KW-0503">Monooxygenase</keyword>
<comment type="cofactor">
    <cofactor evidence="11">
        <name>heme</name>
        <dbReference type="ChEBI" id="CHEBI:30413"/>
    </cofactor>
</comment>
<evidence type="ECO:0000256" key="12">
    <source>
        <dbReference type="RuleBase" id="RU000461"/>
    </source>
</evidence>
<proteinExistence type="evidence at transcript level"/>
<evidence type="ECO:0000256" key="6">
    <source>
        <dbReference type="ARBA" id="ARBA00022989"/>
    </source>
</evidence>
<dbReference type="GO" id="GO:0005506">
    <property type="term" value="F:iron ion binding"/>
    <property type="evidence" value="ECO:0007669"/>
    <property type="project" value="InterPro"/>
</dbReference>
<dbReference type="OrthoDB" id="1470350at2759"/>
<organism evidence="15">
    <name type="scientific">Olea europaea subsp. europaea</name>
    <dbReference type="NCBI Taxonomy" id="158383"/>
    <lineage>
        <taxon>Eukaryota</taxon>
        <taxon>Viridiplantae</taxon>
        <taxon>Streptophyta</taxon>
        <taxon>Embryophyta</taxon>
        <taxon>Tracheophyta</taxon>
        <taxon>Spermatophyta</taxon>
        <taxon>Magnoliopsida</taxon>
        <taxon>eudicotyledons</taxon>
        <taxon>Gunneridae</taxon>
        <taxon>Pentapetalae</taxon>
        <taxon>asterids</taxon>
        <taxon>lamiids</taxon>
        <taxon>Lamiales</taxon>
        <taxon>Oleaceae</taxon>
        <taxon>Oleeae</taxon>
        <taxon>Olea</taxon>
    </lineage>
</organism>
<dbReference type="InterPro" id="IPR017972">
    <property type="entry name" value="Cyt_P450_CS"/>
</dbReference>
<dbReference type="InterPro" id="IPR050665">
    <property type="entry name" value="Cytochrome_P450_Monooxygen"/>
</dbReference>
<dbReference type="Gramene" id="OE9A091691T2">
    <property type="protein sequence ID" value="OE9A091691C2"/>
    <property type="gene ID" value="OE9A091691"/>
</dbReference>
<name>A0A7S6ZR32_OLEEU</name>
<dbReference type="PRINTS" id="PR00385">
    <property type="entry name" value="P450"/>
</dbReference>
<protein>
    <submittedName>
        <fullName evidence="14">Cytochrome P450 CYP72A219-like</fullName>
    </submittedName>
    <submittedName>
        <fullName evidence="15">Secoxyloganin synthase</fullName>
    </submittedName>
</protein>
<dbReference type="Gene3D" id="1.10.630.10">
    <property type="entry name" value="Cytochrome P450"/>
    <property type="match status" value="1"/>
</dbReference>
<evidence type="ECO:0000313" key="14">
    <source>
        <dbReference type="EMBL" id="CAA2989626.1"/>
    </source>
</evidence>
<evidence type="ECO:0000256" key="8">
    <source>
        <dbReference type="ARBA" id="ARBA00023004"/>
    </source>
</evidence>
<evidence type="ECO:0000256" key="11">
    <source>
        <dbReference type="PIRSR" id="PIRSR602401-1"/>
    </source>
</evidence>
<reference evidence="15" key="2">
    <citation type="journal article" date="2021" name="New">
        <title>Two bi-functional cytochrome P450 CYP72 enzymes from olive (Olea europaea) catalyze the oxidative C-C bond cleavage in the biosynthesis of secoxy-iridoids - flavor and quality determinants in olive oil.</title>
        <authorList>
            <person name="Rodriguez-Lopez C.E."/>
            <person name="Hong B."/>
            <person name="Paetz C."/>
            <person name="Nakamura Y."/>
            <person name="Koudounas K."/>
            <person name="Passeri V."/>
            <person name="Baldoni L."/>
            <person name="Alagna F."/>
            <person name="Calderini O."/>
            <person name="O'Connor S.E."/>
        </authorList>
    </citation>
    <scope>NUCLEOTIDE SEQUENCE</scope>
    <source>
        <tissue evidence="15">Young leaf</tissue>
    </source>
</reference>
<dbReference type="Proteomes" id="UP000594638">
    <property type="component" value="Unassembled WGS sequence"/>
</dbReference>
<dbReference type="InterPro" id="IPR002401">
    <property type="entry name" value="Cyt_P450_E_grp-I"/>
</dbReference>
<evidence type="ECO:0000256" key="2">
    <source>
        <dbReference type="ARBA" id="ARBA00010617"/>
    </source>
</evidence>
<dbReference type="PRINTS" id="PR00463">
    <property type="entry name" value="EP450I"/>
</dbReference>
<dbReference type="SUPFAM" id="SSF48264">
    <property type="entry name" value="Cytochrome P450"/>
    <property type="match status" value="1"/>
</dbReference>
<comment type="similarity">
    <text evidence="2 12">Belongs to the cytochrome P450 family.</text>
</comment>
<evidence type="ECO:0000256" key="4">
    <source>
        <dbReference type="ARBA" id="ARBA00022692"/>
    </source>
</evidence>
<dbReference type="GO" id="GO:0016020">
    <property type="term" value="C:membrane"/>
    <property type="evidence" value="ECO:0007669"/>
    <property type="project" value="UniProtKB-SubCell"/>
</dbReference>
<dbReference type="PANTHER" id="PTHR24282:SF273">
    <property type="entry name" value="CYTOCHROME P450 CYP72A219-LIKE"/>
    <property type="match status" value="1"/>
</dbReference>
<dbReference type="InterPro" id="IPR001128">
    <property type="entry name" value="Cyt_P450"/>
</dbReference>
<gene>
    <name evidence="15" type="primary">SXS</name>
    <name evidence="14" type="ORF">OLEA9_A091691</name>
</gene>
<dbReference type="EMBL" id="CACTIH010004126">
    <property type="protein sequence ID" value="CAA2989626.1"/>
    <property type="molecule type" value="Genomic_DNA"/>
</dbReference>
<keyword evidence="7 12" id="KW-0560">Oxidoreductase</keyword>
<keyword evidence="6 13" id="KW-1133">Transmembrane helix</keyword>
<evidence type="ECO:0000256" key="1">
    <source>
        <dbReference type="ARBA" id="ARBA00004167"/>
    </source>
</evidence>
<keyword evidence="3 11" id="KW-0349">Heme</keyword>
<evidence type="ECO:0000256" key="3">
    <source>
        <dbReference type="ARBA" id="ARBA00022617"/>
    </source>
</evidence>
<feature type="transmembrane region" description="Helical" evidence="13">
    <location>
        <begin position="6"/>
        <end position="28"/>
    </location>
</feature>
<dbReference type="GO" id="GO:0004497">
    <property type="term" value="F:monooxygenase activity"/>
    <property type="evidence" value="ECO:0007669"/>
    <property type="project" value="UniProtKB-KW"/>
</dbReference>
<dbReference type="GO" id="GO:0016705">
    <property type="term" value="F:oxidoreductase activity, acting on paired donors, with incorporation or reduction of molecular oxygen"/>
    <property type="evidence" value="ECO:0007669"/>
    <property type="project" value="InterPro"/>
</dbReference>
<evidence type="ECO:0000256" key="5">
    <source>
        <dbReference type="ARBA" id="ARBA00022723"/>
    </source>
</evidence>
<feature type="binding site" description="axial binding residue" evidence="11">
    <location>
        <position position="456"/>
    </location>
    <ligand>
        <name>heme</name>
        <dbReference type="ChEBI" id="CHEBI:30413"/>
    </ligand>
    <ligandPart>
        <name>Fe</name>
        <dbReference type="ChEBI" id="CHEBI:18248"/>
    </ligandPart>
</feature>
<evidence type="ECO:0000256" key="10">
    <source>
        <dbReference type="ARBA" id="ARBA00023136"/>
    </source>
</evidence>
<dbReference type="EMBL" id="MT909125">
    <property type="protein sequence ID" value="QOW17550.1"/>
    <property type="molecule type" value="mRNA"/>
</dbReference>
<accession>A0A7S6ZR32</accession>